<keyword evidence="2" id="KW-1185">Reference proteome</keyword>
<name>A0AAE9XUP4_9PROT</name>
<dbReference type="KEGG" id="gso:PH603_04005"/>
<sequence length="63" mass="7607">MQEQNAHTFARRLFDRMGHRAEAYVAQKIEELDKVSDDQGVADWQRVRRAMQIIRQEELRQIH</sequence>
<reference evidence="1" key="1">
    <citation type="submission" date="2023-01" db="EMBL/GenBank/DDBJ databases">
        <title>The genome sequence of Kordiimonadaceae bacterium 6D33.</title>
        <authorList>
            <person name="Liu Y."/>
        </authorList>
    </citation>
    <scope>NUCLEOTIDE SEQUENCE</scope>
    <source>
        <strain evidence="1">6D33</strain>
    </source>
</reference>
<evidence type="ECO:0000313" key="1">
    <source>
        <dbReference type="EMBL" id="WCL54920.1"/>
    </source>
</evidence>
<accession>A0AAE9XUP4</accession>
<proteinExistence type="predicted"/>
<dbReference type="Proteomes" id="UP001217500">
    <property type="component" value="Chromosome"/>
</dbReference>
<organism evidence="1 2">
    <name type="scientific">Gimibacter soli</name>
    <dbReference type="NCBI Taxonomy" id="3024400"/>
    <lineage>
        <taxon>Bacteria</taxon>
        <taxon>Pseudomonadati</taxon>
        <taxon>Pseudomonadota</taxon>
        <taxon>Alphaproteobacteria</taxon>
        <taxon>Kordiimonadales</taxon>
        <taxon>Temperatibacteraceae</taxon>
        <taxon>Gimibacter</taxon>
    </lineage>
</organism>
<dbReference type="EMBL" id="CP116805">
    <property type="protein sequence ID" value="WCL54920.1"/>
    <property type="molecule type" value="Genomic_DNA"/>
</dbReference>
<dbReference type="RefSeq" id="WP_289504654.1">
    <property type="nucleotide sequence ID" value="NZ_CP116805.1"/>
</dbReference>
<evidence type="ECO:0000313" key="2">
    <source>
        <dbReference type="Proteomes" id="UP001217500"/>
    </source>
</evidence>
<protein>
    <submittedName>
        <fullName evidence="1">Uncharacterized protein</fullName>
    </submittedName>
</protein>
<dbReference type="AlphaFoldDB" id="A0AAE9XUP4"/>
<gene>
    <name evidence="1" type="ORF">PH603_04005</name>
</gene>